<dbReference type="Gene3D" id="3.40.630.30">
    <property type="match status" value="1"/>
</dbReference>
<proteinExistence type="predicted"/>
<dbReference type="PROSITE" id="PS51186">
    <property type="entry name" value="GNAT"/>
    <property type="match status" value="1"/>
</dbReference>
<keyword evidence="2" id="KW-0012">Acyltransferase</keyword>
<keyword evidence="4" id="KW-0614">Plasmid</keyword>
<geneLocation type="plasmid" evidence="4 5">
    <name>pSCL4</name>
</geneLocation>
<dbReference type="RefSeq" id="WP_003963042.1">
    <property type="nucleotide sequence ID" value="NZ_CM000914.1"/>
</dbReference>
<dbReference type="PANTHER" id="PTHR43420">
    <property type="entry name" value="ACETYLTRANSFERASE"/>
    <property type="match status" value="1"/>
</dbReference>
<feature type="domain" description="N-acetyltransferase" evidence="3">
    <location>
        <begin position="156"/>
        <end position="324"/>
    </location>
</feature>
<organism evidence="4 5">
    <name type="scientific">Streptomyces clavuligerus</name>
    <dbReference type="NCBI Taxonomy" id="1901"/>
    <lineage>
        <taxon>Bacteria</taxon>
        <taxon>Bacillati</taxon>
        <taxon>Actinomycetota</taxon>
        <taxon>Actinomycetes</taxon>
        <taxon>Kitasatosporales</taxon>
        <taxon>Streptomycetaceae</taxon>
        <taxon>Streptomyces</taxon>
    </lineage>
</organism>
<dbReference type="SUPFAM" id="SSF55729">
    <property type="entry name" value="Acyl-CoA N-acyltransferases (Nat)"/>
    <property type="match status" value="1"/>
</dbReference>
<dbReference type="InterPro" id="IPR000182">
    <property type="entry name" value="GNAT_dom"/>
</dbReference>
<dbReference type="InterPro" id="IPR016181">
    <property type="entry name" value="Acyl_CoA_acyltransferase"/>
</dbReference>
<dbReference type="eggNOG" id="COG0456">
    <property type="taxonomic scope" value="Bacteria"/>
</dbReference>
<evidence type="ECO:0000259" key="3">
    <source>
        <dbReference type="PROSITE" id="PS51186"/>
    </source>
</evidence>
<name>D5SIV1_STRCL</name>
<keyword evidence="1 4" id="KW-0808">Transferase</keyword>
<dbReference type="OrthoDB" id="9799092at2"/>
<reference evidence="4 5" key="1">
    <citation type="journal article" date="2010" name="Genome Biol. Evol.">
        <title>The sequence of a 1.8-mb bacterial linear plasmid reveals a rich evolutionary reservoir of secondary metabolic pathways.</title>
        <authorList>
            <person name="Medema M.H."/>
            <person name="Trefzer A."/>
            <person name="Kovalchuk A."/>
            <person name="van den Berg M."/>
            <person name="Mueller U."/>
            <person name="Heijne W."/>
            <person name="Wu L."/>
            <person name="Alam M.T."/>
            <person name="Ronning C.M."/>
            <person name="Nierman W.C."/>
            <person name="Bovenberg R.A.L."/>
            <person name="Breitling R."/>
            <person name="Takano E."/>
        </authorList>
    </citation>
    <scope>NUCLEOTIDE SEQUENCE [LARGE SCALE GENOMIC DNA]</scope>
    <source>
        <strain evidence="5">ATCC 27064 / DSM 738 / JCM 4710 / NBRC 13307 / NCIMB 12785 / NRRL 3585 / VKM Ac-602</strain>
        <plasmid evidence="4">pSCL4</plasmid>
    </source>
</reference>
<evidence type="ECO:0000256" key="1">
    <source>
        <dbReference type="ARBA" id="ARBA00022679"/>
    </source>
</evidence>
<dbReference type="GO" id="GO:0016747">
    <property type="term" value="F:acyltransferase activity, transferring groups other than amino-acyl groups"/>
    <property type="evidence" value="ECO:0007669"/>
    <property type="project" value="InterPro"/>
</dbReference>
<dbReference type="EMBL" id="CM000914">
    <property type="protein sequence ID" value="EFG03844.2"/>
    <property type="molecule type" value="Genomic_DNA"/>
</dbReference>
<protein>
    <submittedName>
        <fullName evidence="4">Acetyltransferase 1 domain-containing protein</fullName>
    </submittedName>
</protein>
<evidence type="ECO:0000256" key="2">
    <source>
        <dbReference type="ARBA" id="ARBA00023315"/>
    </source>
</evidence>
<sequence length="328" mass="34843">MTATATLDRVHTDDLPRITALLTTARHRGQYDTTPAPERLEAVLGQRAGDARVARVGGRTVGFVTVGPTGLVGPPSTEALFCDLVVEDPSDGPLEASLTRWAHDTAATTHSGHHTLRTLRGAAVAVPAGFTEVRRIWRMDTALTPPAAARPVRPDLTFLSYTDDTGRALADSTWVNLINSAFAEHWGGYQPWTAERWRQRLAATGHQGLEILALRHSEPAGVLLARVTARAAGLGAADAGAAGAGTAGAGAAGFIEVVGTHPGHRRRGIAEALVHTALHHLAARGLRTAHLMVDASGSTRATELYARCGFHRHFDYVVAEQPLHNRPS</sequence>
<accession>D5SIV1</accession>
<keyword evidence="5" id="KW-1185">Reference proteome</keyword>
<dbReference type="InterPro" id="IPR050680">
    <property type="entry name" value="YpeA/RimI_acetyltransf"/>
</dbReference>
<evidence type="ECO:0000313" key="4">
    <source>
        <dbReference type="EMBL" id="EFG03844.2"/>
    </source>
</evidence>
<evidence type="ECO:0000313" key="5">
    <source>
        <dbReference type="Proteomes" id="UP000002357"/>
    </source>
</evidence>
<gene>
    <name evidence="4" type="ORF">SCLAV_p0353</name>
</gene>
<dbReference type="Proteomes" id="UP000002357">
    <property type="component" value="Plasmid pSCL4"/>
</dbReference>
<dbReference type="AlphaFoldDB" id="D5SIV1"/>
<dbReference type="Pfam" id="PF00583">
    <property type="entry name" value="Acetyltransf_1"/>
    <property type="match status" value="1"/>
</dbReference>
<dbReference type="GeneID" id="93733525"/>
<dbReference type="CDD" id="cd04301">
    <property type="entry name" value="NAT_SF"/>
    <property type="match status" value="1"/>
</dbReference>